<reference evidence="1 2" key="1">
    <citation type="submission" date="2021-01" db="EMBL/GenBank/DDBJ databases">
        <title>Draft genomes of Rhodovulum sulfidophilum.</title>
        <authorList>
            <person name="Guzman M.S."/>
        </authorList>
    </citation>
    <scope>NUCLEOTIDE SEQUENCE [LARGE SCALE GENOMIC DNA]</scope>
    <source>
        <strain evidence="1 2">AB35</strain>
    </source>
</reference>
<sequence length="154" mass="18034">MDIPKASENIYQQQYQMGRFVKEYFPERVAVNDLGWVSFKNDLYVLDLWGLGSEEARKLRNNDVWKPDDLASISRRHSVVFAMSYREWIPDVPKNWEHVATLETSQITSASPFVFFYLLDLTKRKEMENALERFSETLPEGATLHMVSREANPL</sequence>
<name>A0ABS1RXS2_RHOSU</name>
<organism evidence="1 2">
    <name type="scientific">Rhodovulum sulfidophilum</name>
    <name type="common">Rhodobacter sulfidophilus</name>
    <dbReference type="NCBI Taxonomy" id="35806"/>
    <lineage>
        <taxon>Bacteria</taxon>
        <taxon>Pseudomonadati</taxon>
        <taxon>Pseudomonadota</taxon>
        <taxon>Alphaproteobacteria</taxon>
        <taxon>Rhodobacterales</taxon>
        <taxon>Paracoccaceae</taxon>
        <taxon>Rhodovulum</taxon>
    </lineage>
</organism>
<keyword evidence="2" id="KW-1185">Reference proteome</keyword>
<dbReference type="EMBL" id="JAESJJ010000036">
    <property type="protein sequence ID" value="MBL3610890.1"/>
    <property type="molecule type" value="Genomic_DNA"/>
</dbReference>
<comment type="caution">
    <text evidence="1">The sequence shown here is derived from an EMBL/GenBank/DDBJ whole genome shotgun (WGS) entry which is preliminary data.</text>
</comment>
<dbReference type="Proteomes" id="UP000604473">
    <property type="component" value="Unassembled WGS sequence"/>
</dbReference>
<evidence type="ECO:0000313" key="1">
    <source>
        <dbReference type="EMBL" id="MBL3610890.1"/>
    </source>
</evidence>
<accession>A0ABS1RXS2</accession>
<protein>
    <submittedName>
        <fullName evidence="1">Uncharacterized protein</fullName>
    </submittedName>
</protein>
<proteinExistence type="predicted"/>
<evidence type="ECO:0000313" key="2">
    <source>
        <dbReference type="Proteomes" id="UP000604473"/>
    </source>
</evidence>
<gene>
    <name evidence="1" type="ORF">JMM60_19210</name>
</gene>
<dbReference type="RefSeq" id="WP_202250409.1">
    <property type="nucleotide sequence ID" value="NZ_JAESJJ010000036.1"/>
</dbReference>